<keyword evidence="4 9" id="KW-0238">DNA-binding</keyword>
<dbReference type="InterPro" id="IPR017970">
    <property type="entry name" value="Homeobox_CS"/>
</dbReference>
<comment type="similarity">
    <text evidence="8">Belongs to the even-skipped homeobox family.</text>
</comment>
<dbReference type="PROSITE" id="PS00027">
    <property type="entry name" value="HOMEOBOX_1"/>
    <property type="match status" value="1"/>
</dbReference>
<feature type="non-terminal residue" evidence="13">
    <location>
        <position position="1"/>
    </location>
</feature>
<dbReference type="Pfam" id="PF00046">
    <property type="entry name" value="Homeodomain"/>
    <property type="match status" value="1"/>
</dbReference>
<evidence type="ECO:0000256" key="1">
    <source>
        <dbReference type="ARBA" id="ARBA00004123"/>
    </source>
</evidence>
<keyword evidence="6" id="KW-0804">Transcription</keyword>
<feature type="region of interest" description="Disordered" evidence="11">
    <location>
        <begin position="1"/>
        <end position="65"/>
    </location>
</feature>
<dbReference type="Gene3D" id="1.10.10.60">
    <property type="entry name" value="Homeodomain-like"/>
    <property type="match status" value="1"/>
</dbReference>
<dbReference type="InterPro" id="IPR052002">
    <property type="entry name" value="Even-skipped_HD"/>
</dbReference>
<evidence type="ECO:0000256" key="4">
    <source>
        <dbReference type="ARBA" id="ARBA00023125"/>
    </source>
</evidence>
<evidence type="ECO:0000256" key="2">
    <source>
        <dbReference type="ARBA" id="ARBA00022473"/>
    </source>
</evidence>
<keyword evidence="14" id="KW-1185">Reference proteome</keyword>
<feature type="compositionally biased region" description="Polar residues" evidence="11">
    <location>
        <begin position="238"/>
        <end position="257"/>
    </location>
</feature>
<feature type="domain" description="Homeobox" evidence="12">
    <location>
        <begin position="53"/>
        <end position="113"/>
    </location>
</feature>
<evidence type="ECO:0000313" key="13">
    <source>
        <dbReference type="EMBL" id="PWA30277.1"/>
    </source>
</evidence>
<feature type="DNA-binding region" description="Homeobox" evidence="9">
    <location>
        <begin position="55"/>
        <end position="114"/>
    </location>
</feature>
<dbReference type="Proteomes" id="UP000250572">
    <property type="component" value="Unassembled WGS sequence"/>
</dbReference>
<reference evidence="13 14" key="1">
    <citation type="journal article" date="2018" name="G3 (Bethesda)">
        <title>A High-Quality Reference Genome for the Invasive Mosquitofish Gambusia affinis Using a Chicago Library.</title>
        <authorList>
            <person name="Hoffberg S.L."/>
            <person name="Troendle N.J."/>
            <person name="Glenn T.C."/>
            <person name="Mahmud O."/>
            <person name="Louha S."/>
            <person name="Chalopin D."/>
            <person name="Bennetzen J.L."/>
            <person name="Mauricio R."/>
        </authorList>
    </citation>
    <scope>NUCLEOTIDE SEQUENCE [LARGE SCALE GENOMIC DNA]</scope>
    <source>
        <strain evidence="13">NE01/NJP1002.9</strain>
        <tissue evidence="13">Muscle</tissue>
    </source>
</reference>
<dbReference type="InterPro" id="IPR001356">
    <property type="entry name" value="HD"/>
</dbReference>
<dbReference type="GO" id="GO:0000981">
    <property type="term" value="F:DNA-binding transcription factor activity, RNA polymerase II-specific"/>
    <property type="evidence" value="ECO:0007669"/>
    <property type="project" value="InterPro"/>
</dbReference>
<dbReference type="AlphaFoldDB" id="A0A315W5W8"/>
<dbReference type="CDD" id="cd00086">
    <property type="entry name" value="homeodomain"/>
    <property type="match status" value="1"/>
</dbReference>
<evidence type="ECO:0000256" key="7">
    <source>
        <dbReference type="ARBA" id="ARBA00023242"/>
    </source>
</evidence>
<gene>
    <name evidence="13" type="ORF">CCH79_00015771</name>
</gene>
<dbReference type="PANTHER" id="PTHR46294">
    <property type="entry name" value="SEGMENTATION PROTEIN EVEN-SKIPPED"/>
    <property type="match status" value="1"/>
</dbReference>
<organism evidence="13 14">
    <name type="scientific">Gambusia affinis</name>
    <name type="common">Western mosquitofish</name>
    <name type="synonym">Heterandria affinis</name>
    <dbReference type="NCBI Taxonomy" id="33528"/>
    <lineage>
        <taxon>Eukaryota</taxon>
        <taxon>Metazoa</taxon>
        <taxon>Chordata</taxon>
        <taxon>Craniata</taxon>
        <taxon>Vertebrata</taxon>
        <taxon>Euteleostomi</taxon>
        <taxon>Actinopterygii</taxon>
        <taxon>Neopterygii</taxon>
        <taxon>Teleostei</taxon>
        <taxon>Neoteleostei</taxon>
        <taxon>Acanthomorphata</taxon>
        <taxon>Ovalentaria</taxon>
        <taxon>Atherinomorphae</taxon>
        <taxon>Cyprinodontiformes</taxon>
        <taxon>Poeciliidae</taxon>
        <taxon>Poeciliinae</taxon>
        <taxon>Gambusia</taxon>
    </lineage>
</organism>
<evidence type="ECO:0000313" key="14">
    <source>
        <dbReference type="Proteomes" id="UP000250572"/>
    </source>
</evidence>
<accession>A0A315W5W8</accession>
<evidence type="ECO:0000256" key="10">
    <source>
        <dbReference type="RuleBase" id="RU000682"/>
    </source>
</evidence>
<evidence type="ECO:0000256" key="8">
    <source>
        <dbReference type="ARBA" id="ARBA00038449"/>
    </source>
</evidence>
<dbReference type="GO" id="GO:0000978">
    <property type="term" value="F:RNA polymerase II cis-regulatory region sequence-specific DNA binding"/>
    <property type="evidence" value="ECO:0007669"/>
    <property type="project" value="TreeGrafter"/>
</dbReference>
<feature type="non-terminal residue" evidence="13">
    <location>
        <position position="257"/>
    </location>
</feature>
<dbReference type="PRINTS" id="PR00024">
    <property type="entry name" value="HOMEOBOX"/>
</dbReference>
<keyword evidence="2" id="KW-0217">Developmental protein</keyword>
<dbReference type="InterPro" id="IPR020479">
    <property type="entry name" value="HD_metazoa"/>
</dbReference>
<keyword evidence="5 9" id="KW-0371">Homeobox</keyword>
<dbReference type="PROSITE" id="PS50071">
    <property type="entry name" value="HOMEOBOX_2"/>
    <property type="match status" value="1"/>
</dbReference>
<dbReference type="SMART" id="SM00389">
    <property type="entry name" value="HOX"/>
    <property type="match status" value="1"/>
</dbReference>
<proteinExistence type="inferred from homology"/>
<evidence type="ECO:0000256" key="9">
    <source>
        <dbReference type="PROSITE-ProRule" id="PRU00108"/>
    </source>
</evidence>
<comment type="caution">
    <text evidence="13">The sequence shown here is derived from an EMBL/GenBank/DDBJ whole genome shotgun (WGS) entry which is preliminary data.</text>
</comment>
<dbReference type="InterPro" id="IPR009057">
    <property type="entry name" value="Homeodomain-like_sf"/>
</dbReference>
<dbReference type="SUPFAM" id="SSF46689">
    <property type="entry name" value="Homeodomain-like"/>
    <property type="match status" value="1"/>
</dbReference>
<evidence type="ECO:0000259" key="12">
    <source>
        <dbReference type="PROSITE" id="PS50071"/>
    </source>
</evidence>
<dbReference type="GO" id="GO:0005634">
    <property type="term" value="C:nucleus"/>
    <property type="evidence" value="ECO:0007669"/>
    <property type="project" value="UniProtKB-SubCell"/>
</dbReference>
<keyword evidence="3" id="KW-0805">Transcription regulation</keyword>
<sequence>SRGADPAPPGKTCWLQDERQERDRRVAEGKQTAVRTAVVIPDSSPEQQQGSLDPSRRHRTAFTRDQVSRLEQEYRNESYVSRARRCELAAALNLPETTIKVWFQNRRMKDKRQRHSLHWSHPLINPLGTLLMGHASPSSNLIYPFSTSQLPHLPLQHYCPLTFSGMIHGPHSALMKQPERFSLSQQHNKPGEGPPTAVLVYPSPGVMHHHVSCHCSFCPQWGQQDLHKVQWEMKGLSHANSSAAKKQTGSLQQRDEK</sequence>
<feature type="region of interest" description="Disordered" evidence="11">
    <location>
        <begin position="237"/>
        <end position="257"/>
    </location>
</feature>
<evidence type="ECO:0000256" key="11">
    <source>
        <dbReference type="SAM" id="MobiDB-lite"/>
    </source>
</evidence>
<evidence type="ECO:0000256" key="3">
    <source>
        <dbReference type="ARBA" id="ARBA00023015"/>
    </source>
</evidence>
<evidence type="ECO:0000256" key="6">
    <source>
        <dbReference type="ARBA" id="ARBA00023163"/>
    </source>
</evidence>
<feature type="compositionally biased region" description="Basic and acidic residues" evidence="11">
    <location>
        <begin position="16"/>
        <end position="28"/>
    </location>
</feature>
<dbReference type="EMBL" id="NHOQ01000420">
    <property type="protein sequence ID" value="PWA30277.1"/>
    <property type="molecule type" value="Genomic_DNA"/>
</dbReference>
<dbReference type="PANTHER" id="PTHR46294:SF3">
    <property type="entry name" value="EVEN-SKIPPED-LIKE1"/>
    <property type="match status" value="1"/>
</dbReference>
<name>A0A315W5W8_GAMAF</name>
<comment type="subcellular location">
    <subcellularLocation>
        <location evidence="1 9 10">Nucleus</location>
    </subcellularLocation>
</comment>
<protein>
    <recommendedName>
        <fullName evidence="12">Homeobox domain-containing protein</fullName>
    </recommendedName>
</protein>
<evidence type="ECO:0000256" key="5">
    <source>
        <dbReference type="ARBA" id="ARBA00023155"/>
    </source>
</evidence>
<keyword evidence="7 9" id="KW-0539">Nucleus</keyword>